<dbReference type="AlphaFoldDB" id="A0A157ZCA5"/>
<dbReference type="RefSeq" id="WP_157697392.1">
    <property type="nucleotide sequence ID" value="NZ_FCOX02000001.1"/>
</dbReference>
<dbReference type="Proteomes" id="UP000071859">
    <property type="component" value="Unassembled WGS sequence"/>
</dbReference>
<protein>
    <recommendedName>
        <fullName evidence="3">Cellulase (Glycosyl hydrolase family 5)</fullName>
    </recommendedName>
</protein>
<name>A0A157ZCA5_9BURK</name>
<dbReference type="InterPro" id="IPR017853">
    <property type="entry name" value="GH"/>
</dbReference>
<organism evidence="1 2">
    <name type="scientific">Caballeronia calidae</name>
    <dbReference type="NCBI Taxonomy" id="1777139"/>
    <lineage>
        <taxon>Bacteria</taxon>
        <taxon>Pseudomonadati</taxon>
        <taxon>Pseudomonadota</taxon>
        <taxon>Betaproteobacteria</taxon>
        <taxon>Burkholderiales</taxon>
        <taxon>Burkholderiaceae</taxon>
        <taxon>Caballeronia</taxon>
    </lineage>
</organism>
<dbReference type="EMBL" id="FCOX02000001">
    <property type="protein sequence ID" value="SAK43202.1"/>
    <property type="molecule type" value="Genomic_DNA"/>
</dbReference>
<dbReference type="OrthoDB" id="9774262at2"/>
<sequence length="365" mass="39562">MLSAERDTRLVCRITFELAGHIAQCRLSDIMKRFSRTLNISLSVVAIASALSLTTPLVRAKDPSRALAKPTAVRLPSVGTQVKIETFSDQDADAIARVGFEFVRFGVWTDRLGDAAYVRRVARAFSIADGARLPVLLTVRSTVPLGAEGEARPAQMEVAGRQFGAQINALTQKYGKQLIGIELWNEPDMSRYWPTGQPAETFPPFVRGLCAQIDASRVPVYGFGFARAPVGRNDASRLLQSALSEAPKCIHAVSYHAYGMTPAQVGDAAREVRSHYGLPTMITEWGVPSQGSSTSSLANQAHRFGTFVALVDTLDVSLVSIYEWKDTERAASARERSFGLVDANGAAKPALGSVTAYFSRRPGAR</sequence>
<comment type="caution">
    <text evidence="1">The sequence shown here is derived from an EMBL/GenBank/DDBJ whole genome shotgun (WGS) entry which is preliminary data.</text>
</comment>
<dbReference type="Gene3D" id="3.20.20.80">
    <property type="entry name" value="Glycosidases"/>
    <property type="match status" value="1"/>
</dbReference>
<proteinExistence type="predicted"/>
<evidence type="ECO:0000313" key="1">
    <source>
        <dbReference type="EMBL" id="SAK43202.1"/>
    </source>
</evidence>
<accession>A0A157ZCA5</accession>
<gene>
    <name evidence="1" type="ORF">AWB78_00420</name>
</gene>
<evidence type="ECO:0008006" key="3">
    <source>
        <dbReference type="Google" id="ProtNLM"/>
    </source>
</evidence>
<keyword evidence="2" id="KW-1185">Reference proteome</keyword>
<dbReference type="SUPFAM" id="SSF51445">
    <property type="entry name" value="(Trans)glycosidases"/>
    <property type="match status" value="1"/>
</dbReference>
<reference evidence="1" key="1">
    <citation type="submission" date="2016-01" db="EMBL/GenBank/DDBJ databases">
        <authorList>
            <person name="Peeters C."/>
        </authorList>
    </citation>
    <scope>NUCLEOTIDE SEQUENCE</scope>
    <source>
        <strain evidence="1">LMG 29321</strain>
    </source>
</reference>
<evidence type="ECO:0000313" key="2">
    <source>
        <dbReference type="Proteomes" id="UP000071859"/>
    </source>
</evidence>